<dbReference type="InterPro" id="IPR029442">
    <property type="entry name" value="GyrI-like"/>
</dbReference>
<reference evidence="2 3" key="1">
    <citation type="submission" date="2019-06" db="EMBL/GenBank/DDBJ databases">
        <title>Draft genome sequence of Miniimonas arenae KCTC 19750T isolated from sea sand.</title>
        <authorList>
            <person name="Park S.-J."/>
        </authorList>
    </citation>
    <scope>NUCLEOTIDE SEQUENCE [LARGE SCALE GENOMIC DNA]</scope>
    <source>
        <strain evidence="2 3">KCTC 19750</strain>
    </source>
</reference>
<accession>A0A5C5BDH3</accession>
<sequence>WVSWVAGPDPVEGEGWQVVSLPAVERAAVLTYRGAMAGIGEAWANLWAAVSADGHSATGPSPEVYLVSDGPQESWVTELQIPVA</sequence>
<evidence type="ECO:0000313" key="3">
    <source>
        <dbReference type="Proteomes" id="UP000313849"/>
    </source>
</evidence>
<dbReference type="SUPFAM" id="SSF55136">
    <property type="entry name" value="Probable bacterial effector-binding domain"/>
    <property type="match status" value="1"/>
</dbReference>
<evidence type="ECO:0000259" key="1">
    <source>
        <dbReference type="Pfam" id="PF06445"/>
    </source>
</evidence>
<evidence type="ECO:0000313" key="2">
    <source>
        <dbReference type="EMBL" id="TNU75849.1"/>
    </source>
</evidence>
<dbReference type="Gene3D" id="3.20.80.10">
    <property type="entry name" value="Regulatory factor, effector binding domain"/>
    <property type="match status" value="1"/>
</dbReference>
<dbReference type="AlphaFoldDB" id="A0A5C5BDH3"/>
<keyword evidence="3" id="KW-1185">Reference proteome</keyword>
<dbReference type="Proteomes" id="UP000313849">
    <property type="component" value="Unassembled WGS sequence"/>
</dbReference>
<feature type="domain" description="GyrI-like small molecule binding" evidence="1">
    <location>
        <begin position="11"/>
        <end position="83"/>
    </location>
</feature>
<dbReference type="Pfam" id="PF06445">
    <property type="entry name" value="GyrI-like"/>
    <property type="match status" value="1"/>
</dbReference>
<dbReference type="RefSeq" id="WP_139986397.1">
    <property type="nucleotide sequence ID" value="NZ_VENP01000014.1"/>
</dbReference>
<name>A0A5C5BDH3_9MICO</name>
<dbReference type="OrthoDB" id="7849865at2"/>
<proteinExistence type="predicted"/>
<gene>
    <name evidence="2" type="ORF">FH969_05335</name>
</gene>
<organism evidence="2 3">
    <name type="scientific">Miniimonas arenae</name>
    <dbReference type="NCBI Taxonomy" id="676201"/>
    <lineage>
        <taxon>Bacteria</taxon>
        <taxon>Bacillati</taxon>
        <taxon>Actinomycetota</taxon>
        <taxon>Actinomycetes</taxon>
        <taxon>Micrococcales</taxon>
        <taxon>Beutenbergiaceae</taxon>
        <taxon>Miniimonas</taxon>
    </lineage>
</organism>
<comment type="caution">
    <text evidence="2">The sequence shown here is derived from an EMBL/GenBank/DDBJ whole genome shotgun (WGS) entry which is preliminary data.</text>
</comment>
<protein>
    <submittedName>
        <fullName evidence="2">GyrI-like domain-containing protein</fullName>
    </submittedName>
</protein>
<dbReference type="EMBL" id="VENP01000014">
    <property type="protein sequence ID" value="TNU75849.1"/>
    <property type="molecule type" value="Genomic_DNA"/>
</dbReference>
<dbReference type="InterPro" id="IPR011256">
    <property type="entry name" value="Reg_factor_effector_dom_sf"/>
</dbReference>
<feature type="non-terminal residue" evidence="2">
    <location>
        <position position="1"/>
    </location>
</feature>